<dbReference type="FunFam" id="1.50.10.20:FF:000006">
    <property type="entry name" value="Mannan endo-1,6-alpha-mannosidase"/>
    <property type="match status" value="1"/>
</dbReference>
<dbReference type="SUPFAM" id="SSF48208">
    <property type="entry name" value="Six-hairpin glycosidases"/>
    <property type="match status" value="1"/>
</dbReference>
<accession>A0AA39XNU5</accession>
<keyword evidence="9 10" id="KW-0326">Glycosidase</keyword>
<dbReference type="Pfam" id="PF03663">
    <property type="entry name" value="Glyco_hydro_76"/>
    <property type="match status" value="1"/>
</dbReference>
<dbReference type="Gene3D" id="1.50.10.20">
    <property type="match status" value="1"/>
</dbReference>
<comment type="catalytic activity">
    <reaction evidence="1 10">
        <text>Random hydrolysis of (1-&gt;6)-alpha-D-mannosidic linkages in unbranched (1-&gt;6)-mannans.</text>
        <dbReference type="EC" id="3.2.1.101"/>
    </reaction>
</comment>
<evidence type="ECO:0000256" key="13">
    <source>
        <dbReference type="SAM" id="SignalP"/>
    </source>
</evidence>
<evidence type="ECO:0000256" key="5">
    <source>
        <dbReference type="ARBA" id="ARBA00022729"/>
    </source>
</evidence>
<evidence type="ECO:0000256" key="1">
    <source>
        <dbReference type="ARBA" id="ARBA00001452"/>
    </source>
</evidence>
<comment type="similarity">
    <text evidence="3 10">Belongs to the glycosyl hydrolase 76 family.</text>
</comment>
<evidence type="ECO:0000313" key="14">
    <source>
        <dbReference type="EMBL" id="KAK0637060.1"/>
    </source>
</evidence>
<dbReference type="EC" id="3.2.1.101" evidence="4 10"/>
<keyword evidence="12" id="KW-0812">Transmembrane</keyword>
<dbReference type="AlphaFoldDB" id="A0AA39XNU5"/>
<evidence type="ECO:0000256" key="12">
    <source>
        <dbReference type="SAM" id="Phobius"/>
    </source>
</evidence>
<dbReference type="PIRSF" id="PIRSF016302">
    <property type="entry name" value="Man_a_manosd"/>
    <property type="match status" value="1"/>
</dbReference>
<dbReference type="GO" id="GO:0016052">
    <property type="term" value="P:carbohydrate catabolic process"/>
    <property type="evidence" value="ECO:0007669"/>
    <property type="project" value="InterPro"/>
</dbReference>
<evidence type="ECO:0000256" key="3">
    <source>
        <dbReference type="ARBA" id="ARBA00009699"/>
    </source>
</evidence>
<keyword evidence="8" id="KW-0325">Glycoprotein</keyword>
<dbReference type="InterPro" id="IPR008928">
    <property type="entry name" value="6-hairpin_glycosidase_sf"/>
</dbReference>
<evidence type="ECO:0000256" key="7">
    <source>
        <dbReference type="ARBA" id="ARBA00023136"/>
    </source>
</evidence>
<evidence type="ECO:0000256" key="9">
    <source>
        <dbReference type="ARBA" id="ARBA00023295"/>
    </source>
</evidence>
<dbReference type="InterPro" id="IPR005198">
    <property type="entry name" value="Glyco_hydro_76"/>
</dbReference>
<name>A0AA39XNU5_9PEZI</name>
<evidence type="ECO:0000256" key="4">
    <source>
        <dbReference type="ARBA" id="ARBA00012350"/>
    </source>
</evidence>
<comment type="caution">
    <text evidence="14">The sequence shown here is derived from an EMBL/GenBank/DDBJ whole genome shotgun (WGS) entry which is preliminary data.</text>
</comment>
<keyword evidence="12" id="KW-1133">Transmembrane helix</keyword>
<dbReference type="InterPro" id="IPR014480">
    <property type="entry name" value="Mannan-1_6-alpha_mannosidase"/>
</dbReference>
<feature type="region of interest" description="Disordered" evidence="11">
    <location>
        <begin position="401"/>
        <end position="429"/>
    </location>
</feature>
<dbReference type="GO" id="GO:0012505">
    <property type="term" value="C:endomembrane system"/>
    <property type="evidence" value="ECO:0007669"/>
    <property type="project" value="UniProtKB-SubCell"/>
</dbReference>
<feature type="compositionally biased region" description="Basic and acidic residues" evidence="11">
    <location>
        <begin position="414"/>
        <end position="428"/>
    </location>
</feature>
<dbReference type="GO" id="GO:0009272">
    <property type="term" value="P:fungal-type cell wall biogenesis"/>
    <property type="evidence" value="ECO:0007669"/>
    <property type="project" value="TreeGrafter"/>
</dbReference>
<protein>
    <recommendedName>
        <fullName evidence="4 10">Mannan endo-1,6-alpha-mannosidase</fullName>
        <ecNumber evidence="4 10">3.2.1.101</ecNumber>
    </recommendedName>
</protein>
<proteinExistence type="inferred from homology"/>
<evidence type="ECO:0000256" key="2">
    <source>
        <dbReference type="ARBA" id="ARBA00004308"/>
    </source>
</evidence>
<dbReference type="GO" id="GO:0008496">
    <property type="term" value="F:mannan endo-1,6-alpha-mannosidase activity"/>
    <property type="evidence" value="ECO:0007669"/>
    <property type="project" value="UniProtKB-UniRule"/>
</dbReference>
<keyword evidence="6 10" id="KW-0378">Hydrolase</keyword>
<dbReference type="PANTHER" id="PTHR12145:SF36">
    <property type="entry name" value="MANNAN ENDO-1,6-ALPHA-MANNOSIDASE DCW1"/>
    <property type="match status" value="1"/>
</dbReference>
<organism evidence="14 15">
    <name type="scientific">Bombardia bombarda</name>
    <dbReference type="NCBI Taxonomy" id="252184"/>
    <lineage>
        <taxon>Eukaryota</taxon>
        <taxon>Fungi</taxon>
        <taxon>Dikarya</taxon>
        <taxon>Ascomycota</taxon>
        <taxon>Pezizomycotina</taxon>
        <taxon>Sordariomycetes</taxon>
        <taxon>Sordariomycetidae</taxon>
        <taxon>Sordariales</taxon>
        <taxon>Lasiosphaeriaceae</taxon>
        <taxon>Bombardia</taxon>
    </lineage>
</organism>
<sequence>MLARTNLLLPLLASSARAALQVDLESASSIKAAARQVAYDLMTYYHGNESGQIPGILPGPPPAGDYYWWEGGALWGTMIDYWHYTGDETYNEVTTEAMLFQTGAPQNAYMPRNWTASLGNDDQGFWGMSAMLAAEVNYPNPPVGQPQWLELAQAVFNTQAAPERHDTVCGGGLRWQIPLANTGYDYKNSIANGIFFNLGARLARYTGNQTYSDWAERTWDWMMGVGLMDDEGNVYDGAHTGDNCTDVFKAQFSYNAAVFMQGAAFMYNITTGDAQSTWRDRLTRLMNRTIDVFFYTGPMVEVSCELDDRIMCKTDMLSFKGYAHRWMANTAQLAPFSHDVILGALKTSTAAAARSCAGGDYGRQCGFRWTTGGYDGLTGAGQAMSALAALTSLLVDEDDVGGPVTNGTGGTSRGDADAGRDPNPDLGREVLGPVRIRDRVGAGVLTFLVMMGLVGAMVWMCSEWGEGEGEGKAESLPVVGIATIVGVAVGGRKMGEMGKGKRVMILEK</sequence>
<keyword evidence="5 13" id="KW-0732">Signal</keyword>
<evidence type="ECO:0000256" key="11">
    <source>
        <dbReference type="SAM" id="MobiDB-lite"/>
    </source>
</evidence>
<feature type="signal peptide" evidence="13">
    <location>
        <begin position="1"/>
        <end position="18"/>
    </location>
</feature>
<evidence type="ECO:0000313" key="15">
    <source>
        <dbReference type="Proteomes" id="UP001174934"/>
    </source>
</evidence>
<feature type="transmembrane region" description="Helical" evidence="12">
    <location>
        <begin position="440"/>
        <end position="461"/>
    </location>
</feature>
<evidence type="ECO:0000256" key="8">
    <source>
        <dbReference type="ARBA" id="ARBA00023180"/>
    </source>
</evidence>
<reference evidence="14" key="1">
    <citation type="submission" date="2023-06" db="EMBL/GenBank/DDBJ databases">
        <title>Genome-scale phylogeny and comparative genomics of the fungal order Sordariales.</title>
        <authorList>
            <consortium name="Lawrence Berkeley National Laboratory"/>
            <person name="Hensen N."/>
            <person name="Bonometti L."/>
            <person name="Westerberg I."/>
            <person name="Brannstrom I.O."/>
            <person name="Guillou S."/>
            <person name="Cros-Aarteil S."/>
            <person name="Calhoun S."/>
            <person name="Haridas S."/>
            <person name="Kuo A."/>
            <person name="Mondo S."/>
            <person name="Pangilinan J."/>
            <person name="Riley R."/>
            <person name="LaButti K."/>
            <person name="Andreopoulos B."/>
            <person name="Lipzen A."/>
            <person name="Chen C."/>
            <person name="Yanf M."/>
            <person name="Daum C."/>
            <person name="Ng V."/>
            <person name="Clum A."/>
            <person name="Steindorff A."/>
            <person name="Ohm R."/>
            <person name="Martin F."/>
            <person name="Silar P."/>
            <person name="Natvig D."/>
            <person name="Lalanne C."/>
            <person name="Gautier V."/>
            <person name="Ament-velasquez S.L."/>
            <person name="Kruys A."/>
            <person name="Hutchinson M.I."/>
            <person name="Powell A.J."/>
            <person name="Barry K."/>
            <person name="Miller A.N."/>
            <person name="Grigoriev I.V."/>
            <person name="Debuchy R."/>
            <person name="Gladieux P."/>
            <person name="Thoren M.H."/>
            <person name="Johannesson H."/>
        </authorList>
    </citation>
    <scope>NUCLEOTIDE SEQUENCE</scope>
    <source>
        <strain evidence="14">SMH3391-2</strain>
    </source>
</reference>
<dbReference type="EMBL" id="JAULSR010000001">
    <property type="protein sequence ID" value="KAK0637060.1"/>
    <property type="molecule type" value="Genomic_DNA"/>
</dbReference>
<dbReference type="PANTHER" id="PTHR12145">
    <property type="entry name" value="MANNAN ENDO-1,6-ALPHA-MANNOSIDASE DCW1"/>
    <property type="match status" value="1"/>
</dbReference>
<dbReference type="Proteomes" id="UP001174934">
    <property type="component" value="Unassembled WGS sequence"/>
</dbReference>
<comment type="subcellular location">
    <subcellularLocation>
        <location evidence="2">Endomembrane system</location>
    </subcellularLocation>
</comment>
<feature type="chain" id="PRO_5041371961" description="Mannan endo-1,6-alpha-mannosidase" evidence="13">
    <location>
        <begin position="19"/>
        <end position="508"/>
    </location>
</feature>
<keyword evidence="15" id="KW-1185">Reference proteome</keyword>
<gene>
    <name evidence="14" type="ORF">B0T17DRAFT_627257</name>
</gene>
<keyword evidence="7 12" id="KW-0472">Membrane</keyword>
<evidence type="ECO:0000256" key="10">
    <source>
        <dbReference type="PIRNR" id="PIRNR016302"/>
    </source>
</evidence>
<evidence type="ECO:0000256" key="6">
    <source>
        <dbReference type="ARBA" id="ARBA00022801"/>
    </source>
</evidence>